<feature type="domain" description="SF4 helicase" evidence="13">
    <location>
        <begin position="179"/>
        <end position="456"/>
    </location>
</feature>
<dbReference type="GO" id="GO:0043139">
    <property type="term" value="F:5'-3' DNA helicase activity"/>
    <property type="evidence" value="ECO:0007669"/>
    <property type="project" value="UniProtKB-EC"/>
</dbReference>
<dbReference type="SUPFAM" id="SSF52540">
    <property type="entry name" value="P-loop containing nucleoside triphosphate hydrolases"/>
    <property type="match status" value="1"/>
</dbReference>
<keyword evidence="2 12" id="KW-0639">Primosome</keyword>
<comment type="caution">
    <text evidence="14">The sequence shown here is derived from an EMBL/GenBank/DDBJ whole genome shotgun (WGS) entry which is preliminary data.</text>
</comment>
<dbReference type="EMBL" id="JAMWFV010000002">
    <property type="protein sequence ID" value="MDG6144530.1"/>
    <property type="molecule type" value="Genomic_DNA"/>
</dbReference>
<keyword evidence="6 12" id="KW-0347">Helicase</keyword>
<dbReference type="Gene3D" id="1.10.860.10">
    <property type="entry name" value="DNAb Helicase, Chain A"/>
    <property type="match status" value="1"/>
</dbReference>
<evidence type="ECO:0000256" key="5">
    <source>
        <dbReference type="ARBA" id="ARBA00022801"/>
    </source>
</evidence>
<dbReference type="PANTHER" id="PTHR30153">
    <property type="entry name" value="REPLICATIVE DNA HELICASE DNAB"/>
    <property type="match status" value="1"/>
</dbReference>
<dbReference type="GeneID" id="61073953"/>
<dbReference type="GO" id="GO:0042802">
    <property type="term" value="F:identical protein binding"/>
    <property type="evidence" value="ECO:0007669"/>
    <property type="project" value="UniProtKB-ARBA"/>
</dbReference>
<dbReference type="GO" id="GO:0003677">
    <property type="term" value="F:DNA binding"/>
    <property type="evidence" value="ECO:0007669"/>
    <property type="project" value="UniProtKB-UniRule"/>
</dbReference>
<dbReference type="AlphaFoldDB" id="A0A9X4NYK0"/>
<evidence type="ECO:0000256" key="9">
    <source>
        <dbReference type="ARBA" id="ARBA00023235"/>
    </source>
</evidence>
<protein>
    <recommendedName>
        <fullName evidence="11 12">Replicative DNA helicase</fullName>
        <ecNumber evidence="11 12">5.6.2.3</ecNumber>
    </recommendedName>
</protein>
<evidence type="ECO:0000313" key="15">
    <source>
        <dbReference type="Proteomes" id="UP001153199"/>
    </source>
</evidence>
<comment type="similarity">
    <text evidence="1 12">Belongs to the helicase family. DnaB subfamily.</text>
</comment>
<dbReference type="InterPro" id="IPR007693">
    <property type="entry name" value="DNA_helicase_DnaB-like_N"/>
</dbReference>
<evidence type="ECO:0000256" key="2">
    <source>
        <dbReference type="ARBA" id="ARBA00022515"/>
    </source>
</evidence>
<dbReference type="GO" id="GO:0016787">
    <property type="term" value="F:hydrolase activity"/>
    <property type="evidence" value="ECO:0007669"/>
    <property type="project" value="UniProtKB-KW"/>
</dbReference>
<dbReference type="GO" id="GO:0005829">
    <property type="term" value="C:cytosol"/>
    <property type="evidence" value="ECO:0007669"/>
    <property type="project" value="TreeGrafter"/>
</dbReference>
<keyword evidence="3 12" id="KW-0235">DNA replication</keyword>
<evidence type="ECO:0000256" key="12">
    <source>
        <dbReference type="RuleBase" id="RU362085"/>
    </source>
</evidence>
<dbReference type="FunFam" id="3.40.50.300:FF:000076">
    <property type="entry name" value="Replicative DNA helicase"/>
    <property type="match status" value="1"/>
</dbReference>
<gene>
    <name evidence="14" type="primary">dnaB</name>
    <name evidence="14" type="ORF">NF717_02490</name>
</gene>
<comment type="function">
    <text evidence="12">The main replicative DNA helicase, it participates in initiation and elongation during chromosome replication. Travels ahead of the DNA replisome, separating dsDNA into templates for DNA synthesis. A processive ATP-dependent 5'-3' DNA helicase it has DNA-dependent ATPase activity.</text>
</comment>
<dbReference type="InterPro" id="IPR016136">
    <property type="entry name" value="DNA_helicase_N/primase_C"/>
</dbReference>
<evidence type="ECO:0000256" key="8">
    <source>
        <dbReference type="ARBA" id="ARBA00023125"/>
    </source>
</evidence>
<dbReference type="GO" id="GO:0005524">
    <property type="term" value="F:ATP binding"/>
    <property type="evidence" value="ECO:0007669"/>
    <property type="project" value="UniProtKB-UniRule"/>
</dbReference>
<proteinExistence type="inferred from homology"/>
<evidence type="ECO:0000259" key="13">
    <source>
        <dbReference type="PROSITE" id="PS51199"/>
    </source>
</evidence>
<dbReference type="Gene3D" id="3.40.50.300">
    <property type="entry name" value="P-loop containing nucleotide triphosphate hydrolases"/>
    <property type="match status" value="1"/>
</dbReference>
<dbReference type="RefSeq" id="WP_042219218.1">
    <property type="nucleotide sequence ID" value="NZ_CP141727.1"/>
</dbReference>
<evidence type="ECO:0000256" key="7">
    <source>
        <dbReference type="ARBA" id="ARBA00022840"/>
    </source>
</evidence>
<accession>A0A9X4NYK0</accession>
<dbReference type="SUPFAM" id="SSF48024">
    <property type="entry name" value="N-terminal domain of DnaB helicase"/>
    <property type="match status" value="1"/>
</dbReference>
<comment type="catalytic activity">
    <reaction evidence="10 12">
        <text>ATP + H2O = ADP + phosphate + H(+)</text>
        <dbReference type="Rhea" id="RHEA:13065"/>
        <dbReference type="ChEBI" id="CHEBI:15377"/>
        <dbReference type="ChEBI" id="CHEBI:15378"/>
        <dbReference type="ChEBI" id="CHEBI:30616"/>
        <dbReference type="ChEBI" id="CHEBI:43474"/>
        <dbReference type="ChEBI" id="CHEBI:456216"/>
        <dbReference type="EC" id="5.6.2.3"/>
    </reaction>
</comment>
<dbReference type="CDD" id="cd00984">
    <property type="entry name" value="DnaB_C"/>
    <property type="match status" value="1"/>
</dbReference>
<evidence type="ECO:0000256" key="4">
    <source>
        <dbReference type="ARBA" id="ARBA00022741"/>
    </source>
</evidence>
<evidence type="ECO:0000256" key="11">
    <source>
        <dbReference type="NCBIfam" id="TIGR00665"/>
    </source>
</evidence>
<dbReference type="NCBIfam" id="NF004384">
    <property type="entry name" value="PRK05748.1"/>
    <property type="match status" value="1"/>
</dbReference>
<dbReference type="Pfam" id="PF03796">
    <property type="entry name" value="DnaB_C"/>
    <property type="match status" value="1"/>
</dbReference>
<keyword evidence="15" id="KW-1185">Reference proteome</keyword>
<keyword evidence="8 12" id="KW-0238">DNA-binding</keyword>
<dbReference type="GO" id="GO:1990077">
    <property type="term" value="C:primosome complex"/>
    <property type="evidence" value="ECO:0007669"/>
    <property type="project" value="UniProtKB-UniRule"/>
</dbReference>
<organism evidence="14 15">
    <name type="scientific">Lactococcus formosensis</name>
    <dbReference type="NCBI Taxonomy" id="1281486"/>
    <lineage>
        <taxon>Bacteria</taxon>
        <taxon>Bacillati</taxon>
        <taxon>Bacillota</taxon>
        <taxon>Bacilli</taxon>
        <taxon>Lactobacillales</taxon>
        <taxon>Streptococcaceae</taxon>
        <taxon>Lactococcus</taxon>
    </lineage>
</organism>
<dbReference type="InterPro" id="IPR027417">
    <property type="entry name" value="P-loop_NTPase"/>
</dbReference>
<dbReference type="InterPro" id="IPR036185">
    <property type="entry name" value="DNA_heli_DnaB-like_N_sf"/>
</dbReference>
<reference evidence="14" key="1">
    <citation type="submission" date="2022-06" db="EMBL/GenBank/DDBJ databases">
        <title>Lactococcus from bovine mastitis in China.</title>
        <authorList>
            <person name="Lin Y."/>
            <person name="Han B."/>
        </authorList>
    </citation>
    <scope>NUCLEOTIDE SEQUENCE</scope>
    <source>
        <strain evidence="14">Ningxia-I-26</strain>
    </source>
</reference>
<dbReference type="Proteomes" id="UP001153199">
    <property type="component" value="Unassembled WGS sequence"/>
</dbReference>
<dbReference type="InterPro" id="IPR007692">
    <property type="entry name" value="DNA_helicase_DnaB"/>
</dbReference>
<keyword evidence="4 12" id="KW-0547">Nucleotide-binding</keyword>
<dbReference type="FunFam" id="1.10.860.10:FF:000001">
    <property type="entry name" value="Replicative DNA helicase"/>
    <property type="match status" value="1"/>
</dbReference>
<sequence length="458" mass="50993">MPDIDIIKAPPQDLAAEQAVLGAIFLDSDRLIEVKEFLSTDDFYKNAHKIIFRAMEYLSDNREAIDVLTVRSLLENQNDLETIGGIAYIAELATATPTAANASYYAKIVAEKSLLRQLINKLTQSVEKAYSQEDPAEDVLAEAEKSLIDVQQGRNTSSFRRISDVLSMNLDDLEERAKQKSTITGIATGYPALDAMTTGLHEEELIILAARPAVGKTAFALNIAQNIGTKQDKTVAIFSLEMGAESLVNRMLAAEGTIESHNLRTGQLNDEEWNQYFIAMGTLSKASIYIDDTPGIKITEIRARSRKLAQETGNLGLIVIDYLQLISGTGRENRQQEVSEISRQLKILAKELKVPVIALSQLSRGVEQRQDKRPVLSDIRESGSIEQDADIVAFLYRDDYYDRAGADDDDEGFNDVPEVDNKVEVIIEKNRSGSRGTVELLFLKEYNKFASIDNRYED</sequence>
<evidence type="ECO:0000256" key="1">
    <source>
        <dbReference type="ARBA" id="ARBA00008428"/>
    </source>
</evidence>
<dbReference type="Pfam" id="PF00772">
    <property type="entry name" value="DnaB"/>
    <property type="match status" value="1"/>
</dbReference>
<keyword evidence="7 12" id="KW-0067">ATP-binding</keyword>
<evidence type="ECO:0000256" key="3">
    <source>
        <dbReference type="ARBA" id="ARBA00022705"/>
    </source>
</evidence>
<keyword evidence="5 12" id="KW-0378">Hydrolase</keyword>
<dbReference type="PROSITE" id="PS51199">
    <property type="entry name" value="SF4_HELICASE"/>
    <property type="match status" value="1"/>
</dbReference>
<keyword evidence="9" id="KW-0413">Isomerase</keyword>
<dbReference type="GO" id="GO:0006269">
    <property type="term" value="P:DNA replication, synthesis of primer"/>
    <property type="evidence" value="ECO:0007669"/>
    <property type="project" value="UniProtKB-UniRule"/>
</dbReference>
<dbReference type="EC" id="5.6.2.3" evidence="11 12"/>
<dbReference type="PANTHER" id="PTHR30153:SF2">
    <property type="entry name" value="REPLICATIVE DNA HELICASE"/>
    <property type="match status" value="1"/>
</dbReference>
<dbReference type="InterPro" id="IPR007694">
    <property type="entry name" value="DNA_helicase_DnaB-like_C"/>
</dbReference>
<evidence type="ECO:0000256" key="10">
    <source>
        <dbReference type="ARBA" id="ARBA00048954"/>
    </source>
</evidence>
<dbReference type="NCBIfam" id="TIGR00665">
    <property type="entry name" value="DnaB"/>
    <property type="match status" value="1"/>
</dbReference>
<evidence type="ECO:0000256" key="6">
    <source>
        <dbReference type="ARBA" id="ARBA00022806"/>
    </source>
</evidence>
<name>A0A9X4NYK0_9LACT</name>
<evidence type="ECO:0000313" key="14">
    <source>
        <dbReference type="EMBL" id="MDG6144530.1"/>
    </source>
</evidence>